<accession>A0A2R4SWB2</accession>
<keyword evidence="2" id="KW-1185">Reference proteome</keyword>
<proteinExistence type="predicted"/>
<sequence length="141" mass="15683">MADLFTVRVTVRGYETDAQGHLNGNVYLQHAEHARWELLRAAGIEQKALLAKGVGPVNLESTIRYHREVVVGDDVDITCAFIFGEGKSFRVEQTFHRPDDNTLVAEVFNVGGLLDLKVRKLVADPREYFRAVASDPGVFGL</sequence>
<name>A0A2R4SWB2_9ACTN</name>
<evidence type="ECO:0000313" key="2">
    <source>
        <dbReference type="Proteomes" id="UP000244201"/>
    </source>
</evidence>
<gene>
    <name evidence="1" type="ORF">SLUN_01850</name>
</gene>
<evidence type="ECO:0000313" key="1">
    <source>
        <dbReference type="EMBL" id="AVZ71173.1"/>
    </source>
</evidence>
<dbReference type="RefSeq" id="WP_108146865.1">
    <property type="nucleotide sequence ID" value="NZ_CP026304.1"/>
</dbReference>
<dbReference type="GeneID" id="55654022"/>
<dbReference type="InterPro" id="IPR050563">
    <property type="entry name" value="4-hydroxybenzoyl-CoA_TE"/>
</dbReference>
<dbReference type="Pfam" id="PF13279">
    <property type="entry name" value="4HBT_2"/>
    <property type="match status" value="1"/>
</dbReference>
<dbReference type="Gene3D" id="3.10.129.10">
    <property type="entry name" value="Hotdog Thioesterase"/>
    <property type="match status" value="1"/>
</dbReference>
<dbReference type="CDD" id="cd00586">
    <property type="entry name" value="4HBT"/>
    <property type="match status" value="1"/>
</dbReference>
<dbReference type="EMBL" id="CP026304">
    <property type="protein sequence ID" value="AVZ71173.1"/>
    <property type="molecule type" value="Genomic_DNA"/>
</dbReference>
<dbReference type="GO" id="GO:0047617">
    <property type="term" value="F:fatty acyl-CoA hydrolase activity"/>
    <property type="evidence" value="ECO:0007669"/>
    <property type="project" value="TreeGrafter"/>
</dbReference>
<dbReference type="SUPFAM" id="SSF54637">
    <property type="entry name" value="Thioesterase/thiol ester dehydrase-isomerase"/>
    <property type="match status" value="1"/>
</dbReference>
<organism evidence="1 2">
    <name type="scientific">Streptomyces lunaelactis</name>
    <dbReference type="NCBI Taxonomy" id="1535768"/>
    <lineage>
        <taxon>Bacteria</taxon>
        <taxon>Bacillati</taxon>
        <taxon>Actinomycetota</taxon>
        <taxon>Actinomycetes</taxon>
        <taxon>Kitasatosporales</taxon>
        <taxon>Streptomycetaceae</taxon>
        <taxon>Streptomyces</taxon>
    </lineage>
</organism>
<reference evidence="1 2" key="1">
    <citation type="submission" date="2018-01" db="EMBL/GenBank/DDBJ databases">
        <title>Complete genome sequence of Streptomyces lunaelactis MM109T, a Ferroverdin A producer isolated from cave moonmilk deposits.</title>
        <authorList>
            <person name="Naome A."/>
            <person name="Martinet L."/>
            <person name="Maciejewska M."/>
            <person name="Anderssen S."/>
            <person name="Adam D."/>
            <person name="Tenconi E."/>
            <person name="Deflandre B."/>
            <person name="Arguelles-Arias A."/>
            <person name="Calusinska M."/>
            <person name="Copieters W."/>
            <person name="Karim L."/>
            <person name="Hanikenne M."/>
            <person name="Baurain D."/>
            <person name="van Wezel G."/>
            <person name="Smargiasso N."/>
            <person name="de Pauw E."/>
            <person name="Delfosse P."/>
            <person name="Rigali S."/>
        </authorList>
    </citation>
    <scope>NUCLEOTIDE SEQUENCE [LARGE SCALE GENOMIC DNA]</scope>
    <source>
        <strain evidence="1 2">MM109</strain>
    </source>
</reference>
<dbReference type="PANTHER" id="PTHR31793">
    <property type="entry name" value="4-HYDROXYBENZOYL-COA THIOESTERASE FAMILY MEMBER"/>
    <property type="match status" value="1"/>
</dbReference>
<dbReference type="AlphaFoldDB" id="A0A2R4SWB2"/>
<dbReference type="InterPro" id="IPR029069">
    <property type="entry name" value="HotDog_dom_sf"/>
</dbReference>
<dbReference type="KEGG" id="slk:SLUN_01850"/>
<dbReference type="Proteomes" id="UP000244201">
    <property type="component" value="Chromosome"/>
</dbReference>
<protein>
    <submittedName>
        <fullName evidence="1">Thioesterase</fullName>
    </submittedName>
</protein>
<dbReference type="PANTHER" id="PTHR31793:SF24">
    <property type="entry name" value="LONG-CHAIN ACYL-COA THIOESTERASE FADM"/>
    <property type="match status" value="1"/>
</dbReference>
<dbReference type="OrthoDB" id="3683044at2"/>